<evidence type="ECO:0000313" key="3">
    <source>
        <dbReference type="Proteomes" id="UP000625711"/>
    </source>
</evidence>
<proteinExistence type="predicted"/>
<comment type="caution">
    <text evidence="2">The sequence shown here is derived from an EMBL/GenBank/DDBJ whole genome shotgun (WGS) entry which is preliminary data.</text>
</comment>
<dbReference type="OrthoDB" id="9996127at2759"/>
<name>A0A834HST6_RHYFE</name>
<gene>
    <name evidence="2" type="ORF">GWI33_019878</name>
</gene>
<protein>
    <submittedName>
        <fullName evidence="2">Uncharacterized protein</fullName>
    </submittedName>
</protein>
<accession>A0A834HST6</accession>
<dbReference type="SUPFAM" id="SSF50978">
    <property type="entry name" value="WD40 repeat-like"/>
    <property type="match status" value="1"/>
</dbReference>
<dbReference type="AlphaFoldDB" id="A0A834HST6"/>
<reference evidence="2" key="1">
    <citation type="submission" date="2020-08" db="EMBL/GenBank/DDBJ databases">
        <title>Genome sequencing and assembly of the red palm weevil Rhynchophorus ferrugineus.</title>
        <authorList>
            <person name="Dias G.B."/>
            <person name="Bergman C.M."/>
            <person name="Manee M."/>
        </authorList>
    </citation>
    <scope>NUCLEOTIDE SEQUENCE</scope>
    <source>
        <strain evidence="2">AA-2017</strain>
        <tissue evidence="2">Whole larva</tissue>
    </source>
</reference>
<organism evidence="2 3">
    <name type="scientific">Rhynchophorus ferrugineus</name>
    <name type="common">Red palm weevil</name>
    <name type="synonym">Curculio ferrugineus</name>
    <dbReference type="NCBI Taxonomy" id="354439"/>
    <lineage>
        <taxon>Eukaryota</taxon>
        <taxon>Metazoa</taxon>
        <taxon>Ecdysozoa</taxon>
        <taxon>Arthropoda</taxon>
        <taxon>Hexapoda</taxon>
        <taxon>Insecta</taxon>
        <taxon>Pterygota</taxon>
        <taxon>Neoptera</taxon>
        <taxon>Endopterygota</taxon>
        <taxon>Coleoptera</taxon>
        <taxon>Polyphaga</taxon>
        <taxon>Cucujiformia</taxon>
        <taxon>Curculionidae</taxon>
        <taxon>Dryophthorinae</taxon>
        <taxon>Rhynchophorus</taxon>
    </lineage>
</organism>
<keyword evidence="3" id="KW-1185">Reference proteome</keyword>
<evidence type="ECO:0000256" key="1">
    <source>
        <dbReference type="SAM" id="MobiDB-lite"/>
    </source>
</evidence>
<dbReference type="GO" id="GO:0032006">
    <property type="term" value="P:regulation of TOR signaling"/>
    <property type="evidence" value="ECO:0007669"/>
    <property type="project" value="TreeGrafter"/>
</dbReference>
<sequence length="480" mass="54043">MRAISLVKKIEFEFSGNVARNALTLGDVDNDGKFEFVIGNDQGEVAIFKEQERLQTISNLSFVACIAVGDIRNINRNSLVIVTADGWCYIYEVPEDTKDIIGNIRDSLSNLKVGIDEVEGQNQSSSNTEVNSTNESVSSEKKNKKEIKNFLICVHKQRIPSNVKNIILGDIDNDGLVEMVVGLTDRVVRSYRWVSEPDKAETLEGKLLGKFVALYKWECANQIGSITLHSGIDGNPSILVAQPGGTFMRIKCQTDEEQKSENITNKADCSSRDNFSGSIDYQSLGISRMRNQNISTEIIGDLKVSNINQGSNTDMSKNTPYAIATLDGTIMLVQNEIILWAIAVDHQIFALTKLDITNNGSDDIVACSWDGQTYILDHEKNSVRFHLEEPVKAFHSGWYNVEDSEMPVTALVYVTFKNTVIIYYDIPLKDLICKRFEPDYHRLSELFVNSNRNKEQALEYVQNLDKKSRKDLIEYLLYNS</sequence>
<dbReference type="InterPro" id="IPR036322">
    <property type="entry name" value="WD40_repeat_dom_sf"/>
</dbReference>
<dbReference type="Pfam" id="PF15907">
    <property type="entry name" value="Itfg2"/>
    <property type="match status" value="1"/>
</dbReference>
<evidence type="ECO:0000313" key="2">
    <source>
        <dbReference type="EMBL" id="KAF7266853.1"/>
    </source>
</evidence>
<dbReference type="Proteomes" id="UP000625711">
    <property type="component" value="Unassembled WGS sequence"/>
</dbReference>
<feature type="region of interest" description="Disordered" evidence="1">
    <location>
        <begin position="119"/>
        <end position="141"/>
    </location>
</feature>
<dbReference type="InterPro" id="IPR031793">
    <property type="entry name" value="KICSTOR_ITFG2"/>
</dbReference>
<dbReference type="EMBL" id="JAACXV010014493">
    <property type="protein sequence ID" value="KAF7266853.1"/>
    <property type="molecule type" value="Genomic_DNA"/>
</dbReference>
<feature type="compositionally biased region" description="Low complexity" evidence="1">
    <location>
        <begin position="124"/>
        <end position="137"/>
    </location>
</feature>
<dbReference type="PANTHER" id="PTHR16317">
    <property type="entry name" value="INTEGRIN ALPHA REPEAT DOMAIN-CONTAINING"/>
    <property type="match status" value="1"/>
</dbReference>
<dbReference type="PANTHER" id="PTHR16317:SF1">
    <property type="entry name" value="KICSTOR COMPLEX PROTEIN ITFG2"/>
    <property type="match status" value="1"/>
</dbReference>